<name>A0A9W9ZJR4_9CNID</name>
<gene>
    <name evidence="1" type="ORF">OS493_031697</name>
</gene>
<accession>A0A9W9ZJR4</accession>
<proteinExistence type="predicted"/>
<sequence>MKNNPDVLYTTDEGVKQLPGYILVNSPDTSKGTDRSIELSVYFETEIKVVAVDLETKNESSTYIDFLSHN</sequence>
<reference evidence="1" key="1">
    <citation type="submission" date="2023-01" db="EMBL/GenBank/DDBJ databases">
        <title>Genome assembly of the deep-sea coral Lophelia pertusa.</title>
        <authorList>
            <person name="Herrera S."/>
            <person name="Cordes E."/>
        </authorList>
    </citation>
    <scope>NUCLEOTIDE SEQUENCE</scope>
    <source>
        <strain evidence="1">USNM1676648</strain>
        <tissue evidence="1">Polyp</tissue>
    </source>
</reference>
<dbReference type="AlphaFoldDB" id="A0A9W9ZJR4"/>
<organism evidence="1 2">
    <name type="scientific">Desmophyllum pertusum</name>
    <dbReference type="NCBI Taxonomy" id="174260"/>
    <lineage>
        <taxon>Eukaryota</taxon>
        <taxon>Metazoa</taxon>
        <taxon>Cnidaria</taxon>
        <taxon>Anthozoa</taxon>
        <taxon>Hexacorallia</taxon>
        <taxon>Scleractinia</taxon>
        <taxon>Caryophylliina</taxon>
        <taxon>Caryophylliidae</taxon>
        <taxon>Desmophyllum</taxon>
    </lineage>
</organism>
<dbReference type="Proteomes" id="UP001163046">
    <property type="component" value="Unassembled WGS sequence"/>
</dbReference>
<evidence type="ECO:0000313" key="1">
    <source>
        <dbReference type="EMBL" id="KAJ7382922.1"/>
    </source>
</evidence>
<comment type="caution">
    <text evidence="1">The sequence shown here is derived from an EMBL/GenBank/DDBJ whole genome shotgun (WGS) entry which is preliminary data.</text>
</comment>
<dbReference type="EMBL" id="MU825910">
    <property type="protein sequence ID" value="KAJ7382922.1"/>
    <property type="molecule type" value="Genomic_DNA"/>
</dbReference>
<dbReference type="OrthoDB" id="6144806at2759"/>
<evidence type="ECO:0000313" key="2">
    <source>
        <dbReference type="Proteomes" id="UP001163046"/>
    </source>
</evidence>
<protein>
    <submittedName>
        <fullName evidence="1">Uncharacterized protein</fullName>
    </submittedName>
</protein>
<keyword evidence="2" id="KW-1185">Reference proteome</keyword>